<sequence>MTVNNATVIQKRLVLLGMLHVLDDLAGSRCCSSDTRAQLTWFVGFPVAKWFLKYVMPALEDEINNGMCAPTLITVWLGTNDVVLTGGSNAEMHVLIETYTENLVNIVTSFQAAAPDVKILLVPPPHVNDVARAKYAKQQADAKRSLVGRFNAMPGTYAHACVKAGLKTGVPVLNLYEYFSAMPEATRNVLLRDGLHFITADHKIVDKQFRSKIETEFPSVITKF</sequence>
<dbReference type="Proteomes" id="UP000785171">
    <property type="component" value="Unassembled WGS sequence"/>
</dbReference>
<dbReference type="EMBL" id="MAYM02001881">
    <property type="protein sequence ID" value="RLN10114.1"/>
    <property type="molecule type" value="Genomic_DNA"/>
</dbReference>
<evidence type="ECO:0000259" key="2">
    <source>
        <dbReference type="Pfam" id="PF13472"/>
    </source>
</evidence>
<keyword evidence="1" id="KW-0732">Signal</keyword>
<evidence type="ECO:0000313" key="5">
    <source>
        <dbReference type="EMBL" id="RLN10114.1"/>
    </source>
</evidence>
<feature type="signal peptide" evidence="1">
    <location>
        <begin position="1"/>
        <end position="28"/>
    </location>
</feature>
<dbReference type="EMBL" id="JPWV03000038">
    <property type="protein sequence ID" value="KAG2528614.1"/>
    <property type="molecule type" value="Genomic_DNA"/>
</dbReference>
<protein>
    <recommendedName>
        <fullName evidence="2">SGNH hydrolase-type esterase domain-containing protein</fullName>
    </recommendedName>
</protein>
<reference evidence="3" key="3">
    <citation type="submission" date="2020-06" db="EMBL/GenBank/DDBJ databases">
        <authorList>
            <person name="Studholme D.J."/>
        </authorList>
    </citation>
    <scope>NUCLEOTIDE SEQUENCE</scope>
    <source>
        <strain evidence="3">NZFS 2646</strain>
        <strain evidence="4">NZFS 3630</strain>
    </source>
</reference>
<dbReference type="Proteomes" id="UP000792063">
    <property type="component" value="Unassembled WGS sequence"/>
</dbReference>
<name>A0A3R7H1V2_9STRA</name>
<dbReference type="PANTHER" id="PTHR14209">
    <property type="entry name" value="ISOAMYL ACETATE-HYDROLYZING ESTERASE 1"/>
    <property type="match status" value="1"/>
</dbReference>
<evidence type="ECO:0000313" key="4">
    <source>
        <dbReference type="EMBL" id="KAG2529041.1"/>
    </source>
</evidence>
<evidence type="ECO:0000313" key="7">
    <source>
        <dbReference type="Proteomes" id="UP000285624"/>
    </source>
</evidence>
<dbReference type="InterPro" id="IPR045136">
    <property type="entry name" value="Iah1-like"/>
</dbReference>
<organism evidence="5 8">
    <name type="scientific">Phytophthora kernoviae</name>
    <dbReference type="NCBI Taxonomy" id="325452"/>
    <lineage>
        <taxon>Eukaryota</taxon>
        <taxon>Sar</taxon>
        <taxon>Stramenopiles</taxon>
        <taxon>Oomycota</taxon>
        <taxon>Peronosporomycetes</taxon>
        <taxon>Peronosporales</taxon>
        <taxon>Peronosporaceae</taxon>
        <taxon>Phytophthora</taxon>
    </lineage>
</organism>
<dbReference type="Pfam" id="PF13472">
    <property type="entry name" value="Lipase_GDSL_2"/>
    <property type="match status" value="1"/>
</dbReference>
<accession>A0A3R7H1V2</accession>
<dbReference type="EMBL" id="JPWU03000052">
    <property type="protein sequence ID" value="KAG2529041.1"/>
    <property type="molecule type" value="Genomic_DNA"/>
</dbReference>
<gene>
    <name evidence="5" type="ORF">BBI17_003066</name>
    <name evidence="6" type="ORF">BBO99_00003002</name>
    <name evidence="3" type="ORF">JM16_002675</name>
    <name evidence="4" type="ORF">JM18_002548</name>
</gene>
<dbReference type="AlphaFoldDB" id="A0A3R7H1V2"/>
<dbReference type="PANTHER" id="PTHR14209:SF19">
    <property type="entry name" value="ISOAMYL ACETATE-HYDROLYZING ESTERASE 1 HOMOLOG"/>
    <property type="match status" value="1"/>
</dbReference>
<keyword evidence="7" id="KW-1185">Reference proteome</keyword>
<comment type="caution">
    <text evidence="5">The sequence shown here is derived from an EMBL/GenBank/DDBJ whole genome shotgun (WGS) entry which is preliminary data.</text>
</comment>
<dbReference type="InterPro" id="IPR013830">
    <property type="entry name" value="SGNH_hydro"/>
</dbReference>
<dbReference type="EMBL" id="MBDN02000056">
    <property type="protein sequence ID" value="RLN82315.1"/>
    <property type="molecule type" value="Genomic_DNA"/>
</dbReference>
<proteinExistence type="predicted"/>
<dbReference type="Proteomes" id="UP000285624">
    <property type="component" value="Unassembled WGS sequence"/>
</dbReference>
<dbReference type="InterPro" id="IPR036514">
    <property type="entry name" value="SGNH_hydro_sf"/>
</dbReference>
<dbReference type="SUPFAM" id="SSF52266">
    <property type="entry name" value="SGNH hydrolase"/>
    <property type="match status" value="1"/>
</dbReference>
<evidence type="ECO:0000313" key="8">
    <source>
        <dbReference type="Proteomes" id="UP000285883"/>
    </source>
</evidence>
<reference evidence="7 8" key="2">
    <citation type="submission" date="2018-07" db="EMBL/GenBank/DDBJ databases">
        <title>Genome sequencing of oomycete isolates from Chile give support for New Zealand origin for Phytophthora kernoviae and make available the first Nothophytophthora sp. genome.</title>
        <authorList>
            <person name="Studholme D.J."/>
            <person name="Sanfuentes E."/>
            <person name="Panda P."/>
            <person name="Hill R."/>
            <person name="Sambles C."/>
            <person name="Grant M."/>
            <person name="Williams N.M."/>
            <person name="Mcdougal R.L."/>
        </authorList>
    </citation>
    <scope>NUCLEOTIDE SEQUENCE [LARGE SCALE GENOMIC DNA]</scope>
    <source>
        <strain evidence="5">Chile2</strain>
        <strain evidence="6">Chile4</strain>
    </source>
</reference>
<evidence type="ECO:0000313" key="3">
    <source>
        <dbReference type="EMBL" id="KAG2528614.1"/>
    </source>
</evidence>
<feature type="domain" description="SGNH hydrolase-type esterase" evidence="2">
    <location>
        <begin position="69"/>
        <end position="198"/>
    </location>
</feature>
<reference evidence="3" key="1">
    <citation type="journal article" date="2015" name="Genom Data">
        <title>Genome sequences of six Phytophthora species associated with forests in New Zealand.</title>
        <authorList>
            <person name="Studholme D.J."/>
            <person name="McDougal R.L."/>
            <person name="Sambles C."/>
            <person name="Hansen E."/>
            <person name="Hardy G."/>
            <person name="Grant M."/>
            <person name="Ganley R.J."/>
            <person name="Williams N.M."/>
        </authorList>
    </citation>
    <scope>NUCLEOTIDE SEQUENCE</scope>
    <source>
        <strain evidence="3">NZFS 2646</strain>
        <strain evidence="4">NZFS 3630</strain>
    </source>
</reference>
<dbReference type="Gene3D" id="3.40.50.1110">
    <property type="entry name" value="SGNH hydrolase"/>
    <property type="match status" value="1"/>
</dbReference>
<dbReference type="STRING" id="325452.A0A3R7H1V2"/>
<dbReference type="Proteomes" id="UP000285883">
    <property type="component" value="Unassembled WGS sequence"/>
</dbReference>
<evidence type="ECO:0000313" key="6">
    <source>
        <dbReference type="EMBL" id="RLN82315.1"/>
    </source>
</evidence>
<evidence type="ECO:0000256" key="1">
    <source>
        <dbReference type="SAM" id="SignalP"/>
    </source>
</evidence>
<feature type="chain" id="PRO_5036092269" description="SGNH hydrolase-type esterase domain-containing protein" evidence="1">
    <location>
        <begin position="29"/>
        <end position="224"/>
    </location>
</feature>